<protein>
    <submittedName>
        <fullName evidence="2">Uncharacterized protein</fullName>
    </submittedName>
</protein>
<feature type="region of interest" description="Disordered" evidence="1">
    <location>
        <begin position="1"/>
        <end position="40"/>
    </location>
</feature>
<gene>
    <name evidence="2" type="ORF">JM946_02190</name>
</gene>
<evidence type="ECO:0000313" key="3">
    <source>
        <dbReference type="Proteomes" id="UP000661077"/>
    </source>
</evidence>
<sequence>MSAASPAQPQVRRSSAPATSRAPAAQPECPVRQTFDFSKPRGEDEIRVNLADVPVAPASVDVAVFEPTLLSRLFDLFGPRR</sequence>
<name>A0ABS1WRD1_9GAMM</name>
<accession>A0ABS1WRD1</accession>
<keyword evidence="3" id="KW-1185">Reference proteome</keyword>
<reference evidence="2 3" key="1">
    <citation type="journal article" date="2021" name="Int. J. Syst. Evol. Microbiol.">
        <title>Steroidobacter gossypii sp. nov., isolated from soil of cotton cropping field.</title>
        <authorList>
            <person name="Huang R."/>
            <person name="Yang S."/>
            <person name="Zhen C."/>
            <person name="Liu W."/>
        </authorList>
    </citation>
    <scope>NUCLEOTIDE SEQUENCE [LARGE SCALE GENOMIC DNA]</scope>
    <source>
        <strain evidence="2 3">S1-65</strain>
    </source>
</reference>
<dbReference type="Proteomes" id="UP000661077">
    <property type="component" value="Unassembled WGS sequence"/>
</dbReference>
<evidence type="ECO:0000256" key="1">
    <source>
        <dbReference type="SAM" id="MobiDB-lite"/>
    </source>
</evidence>
<evidence type="ECO:0000313" key="2">
    <source>
        <dbReference type="EMBL" id="MBM0103530.1"/>
    </source>
</evidence>
<organism evidence="2 3">
    <name type="scientific">Steroidobacter gossypii</name>
    <dbReference type="NCBI Taxonomy" id="2805490"/>
    <lineage>
        <taxon>Bacteria</taxon>
        <taxon>Pseudomonadati</taxon>
        <taxon>Pseudomonadota</taxon>
        <taxon>Gammaproteobacteria</taxon>
        <taxon>Steroidobacterales</taxon>
        <taxon>Steroidobacteraceae</taxon>
        <taxon>Steroidobacter</taxon>
    </lineage>
</organism>
<dbReference type="RefSeq" id="WP_203165496.1">
    <property type="nucleotide sequence ID" value="NZ_JAEVLS010000001.1"/>
</dbReference>
<dbReference type="EMBL" id="JAEVLS010000001">
    <property type="protein sequence ID" value="MBM0103530.1"/>
    <property type="molecule type" value="Genomic_DNA"/>
</dbReference>
<feature type="compositionally biased region" description="Low complexity" evidence="1">
    <location>
        <begin position="12"/>
        <end position="27"/>
    </location>
</feature>
<comment type="caution">
    <text evidence="2">The sequence shown here is derived from an EMBL/GenBank/DDBJ whole genome shotgun (WGS) entry which is preliminary data.</text>
</comment>
<proteinExistence type="predicted"/>